<protein>
    <submittedName>
        <fullName evidence="6">Helix-turn-helix domain-containing protein</fullName>
    </submittedName>
</protein>
<dbReference type="Proteomes" id="UP001202827">
    <property type="component" value="Unassembled WGS sequence"/>
</dbReference>
<proteinExistence type="predicted"/>
<comment type="caution">
    <text evidence="6">The sequence shown here is derived from an EMBL/GenBank/DDBJ whole genome shotgun (WGS) entry which is preliminary data.</text>
</comment>
<dbReference type="Pfam" id="PF12833">
    <property type="entry name" value="HTH_18"/>
    <property type="match status" value="1"/>
</dbReference>
<dbReference type="SUPFAM" id="SSF51182">
    <property type="entry name" value="RmlC-like cupins"/>
    <property type="match status" value="1"/>
</dbReference>
<dbReference type="InterPro" id="IPR014710">
    <property type="entry name" value="RmlC-like_jellyroll"/>
</dbReference>
<dbReference type="Pfam" id="PF02311">
    <property type="entry name" value="AraC_binding"/>
    <property type="match status" value="1"/>
</dbReference>
<evidence type="ECO:0000259" key="5">
    <source>
        <dbReference type="PROSITE" id="PS01124"/>
    </source>
</evidence>
<accession>A0ABT0IPE0</accession>
<dbReference type="Gene3D" id="2.60.120.10">
    <property type="entry name" value="Jelly Rolls"/>
    <property type="match status" value="1"/>
</dbReference>
<dbReference type="PRINTS" id="PR00032">
    <property type="entry name" value="HTHARAC"/>
</dbReference>
<dbReference type="RefSeq" id="WP_248682440.1">
    <property type="nucleotide sequence ID" value="NZ_JALPRY010000008.1"/>
</dbReference>
<feature type="domain" description="HTH araC/xylS-type" evidence="5">
    <location>
        <begin position="187"/>
        <end position="285"/>
    </location>
</feature>
<dbReference type="PANTHER" id="PTHR46796">
    <property type="entry name" value="HTH-TYPE TRANSCRIPTIONAL ACTIVATOR RHAS-RELATED"/>
    <property type="match status" value="1"/>
</dbReference>
<dbReference type="InterPro" id="IPR009057">
    <property type="entry name" value="Homeodomain-like_sf"/>
</dbReference>
<dbReference type="PROSITE" id="PS01124">
    <property type="entry name" value="HTH_ARAC_FAMILY_2"/>
    <property type="match status" value="1"/>
</dbReference>
<sequence>MATIPSFHLYGEKLDEEPRFWIHCETIKSRSSRHRWEIRLHRHERLFQILYIAAGSCDAIVGDETRVLLPPTILTLPPGVSHGFRFSKDIEGLVITIERSQLGEMTRERGRFAQWLSAPHAATLEPEEPDHAYLMDTLQRIAKENWRGDSGDDELLRDYVALAVRLAARTAVGDASAPADGRDERLALLNTLIQQHHREHRPLSFYAGQLGVSLTHLNRLVRSATGQTPHDLITAKLLDQSKRELTFSMATTREIAMRLGFEDPAYFSRFFSKHTGETPGAWRRREKARLNSGAEPRLASA</sequence>
<dbReference type="InterPro" id="IPR011051">
    <property type="entry name" value="RmlC_Cupin_sf"/>
</dbReference>
<keyword evidence="3" id="KW-0010">Activator</keyword>
<gene>
    <name evidence="6" type="ORF">M0654_06980</name>
</gene>
<keyword evidence="4" id="KW-0804">Transcription</keyword>
<dbReference type="Gene3D" id="1.10.10.60">
    <property type="entry name" value="Homeodomain-like"/>
    <property type="match status" value="1"/>
</dbReference>
<dbReference type="SMART" id="SM00342">
    <property type="entry name" value="HTH_ARAC"/>
    <property type="match status" value="1"/>
</dbReference>
<dbReference type="InterPro" id="IPR003313">
    <property type="entry name" value="AraC-bd"/>
</dbReference>
<dbReference type="InterPro" id="IPR018060">
    <property type="entry name" value="HTH_AraC"/>
</dbReference>
<evidence type="ECO:0000256" key="2">
    <source>
        <dbReference type="ARBA" id="ARBA00023125"/>
    </source>
</evidence>
<dbReference type="EMBL" id="JALPRY010000008">
    <property type="protein sequence ID" value="MCK8779728.1"/>
    <property type="molecule type" value="Genomic_DNA"/>
</dbReference>
<evidence type="ECO:0000256" key="3">
    <source>
        <dbReference type="ARBA" id="ARBA00023159"/>
    </source>
</evidence>
<evidence type="ECO:0000313" key="6">
    <source>
        <dbReference type="EMBL" id="MCK8779728.1"/>
    </source>
</evidence>
<keyword evidence="1" id="KW-0805">Transcription regulation</keyword>
<dbReference type="InterPro" id="IPR050204">
    <property type="entry name" value="AraC_XylS_family_regulators"/>
</dbReference>
<keyword evidence="2" id="KW-0238">DNA-binding</keyword>
<evidence type="ECO:0000256" key="1">
    <source>
        <dbReference type="ARBA" id="ARBA00023015"/>
    </source>
</evidence>
<evidence type="ECO:0000313" key="7">
    <source>
        <dbReference type="Proteomes" id="UP001202827"/>
    </source>
</evidence>
<evidence type="ECO:0000256" key="4">
    <source>
        <dbReference type="ARBA" id="ARBA00023163"/>
    </source>
</evidence>
<keyword evidence="7" id="KW-1185">Reference proteome</keyword>
<dbReference type="InterPro" id="IPR020449">
    <property type="entry name" value="Tscrpt_reg_AraC-type_HTH"/>
</dbReference>
<reference evidence="6 7" key="1">
    <citation type="submission" date="2022-04" db="EMBL/GenBank/DDBJ databases">
        <title>Rhizobium coralii sp. nov., isolated from coral Turbinaria peltata.</title>
        <authorList>
            <person name="Sun H."/>
        </authorList>
    </citation>
    <scope>NUCLEOTIDE SEQUENCE [LARGE SCALE GENOMIC DNA]</scope>
    <source>
        <strain evidence="6 7">NTR19</strain>
    </source>
</reference>
<dbReference type="SUPFAM" id="SSF46689">
    <property type="entry name" value="Homeodomain-like"/>
    <property type="match status" value="1"/>
</dbReference>
<dbReference type="InterPro" id="IPR047264">
    <property type="entry name" value="Cupin_HpaA-like_N"/>
</dbReference>
<organism evidence="6 7">
    <name type="scientific">Neorhizobium turbinariae</name>
    <dbReference type="NCBI Taxonomy" id="2937795"/>
    <lineage>
        <taxon>Bacteria</taxon>
        <taxon>Pseudomonadati</taxon>
        <taxon>Pseudomonadota</taxon>
        <taxon>Alphaproteobacteria</taxon>
        <taxon>Hyphomicrobiales</taxon>
        <taxon>Rhizobiaceae</taxon>
        <taxon>Rhizobium/Agrobacterium group</taxon>
        <taxon>Neorhizobium</taxon>
    </lineage>
</organism>
<name>A0ABT0IPE0_9HYPH</name>
<dbReference type="CDD" id="cd06999">
    <property type="entry name" value="cupin_HpaA-like_N"/>
    <property type="match status" value="1"/>
</dbReference>